<evidence type="ECO:0000256" key="2">
    <source>
        <dbReference type="ARBA" id="ARBA00004443"/>
    </source>
</evidence>
<keyword evidence="7" id="KW-0679">Respiratory chain</keyword>
<evidence type="ECO:0000256" key="12">
    <source>
        <dbReference type="ARBA" id="ARBA00023136"/>
    </source>
</evidence>
<accession>A0A8K0DB85</accession>
<evidence type="ECO:0000256" key="8">
    <source>
        <dbReference type="ARBA" id="ARBA00022792"/>
    </source>
</evidence>
<dbReference type="PANTHER" id="PTHR12485:SF1">
    <property type="entry name" value="NADH DEHYDROGENASE [UBIQUINONE] 1 ALPHA SUBCOMPLEX SUBUNIT 7"/>
    <property type="match status" value="1"/>
</dbReference>
<keyword evidence="16" id="KW-1185">Reference proteome</keyword>
<proteinExistence type="inferred from homology"/>
<organism evidence="15 16">
    <name type="scientific">Ignelater luminosus</name>
    <name type="common">Cucubano</name>
    <name type="synonym">Pyrophorus luminosus</name>
    <dbReference type="NCBI Taxonomy" id="2038154"/>
    <lineage>
        <taxon>Eukaryota</taxon>
        <taxon>Metazoa</taxon>
        <taxon>Ecdysozoa</taxon>
        <taxon>Arthropoda</taxon>
        <taxon>Hexapoda</taxon>
        <taxon>Insecta</taxon>
        <taxon>Pterygota</taxon>
        <taxon>Neoptera</taxon>
        <taxon>Endopterygota</taxon>
        <taxon>Coleoptera</taxon>
        <taxon>Polyphaga</taxon>
        <taxon>Elateriformia</taxon>
        <taxon>Elateroidea</taxon>
        <taxon>Elateridae</taxon>
        <taxon>Agrypninae</taxon>
        <taxon>Pyrophorini</taxon>
        <taxon>Ignelater</taxon>
    </lineage>
</organism>
<evidence type="ECO:0000256" key="5">
    <source>
        <dbReference type="ARBA" id="ARBA00016383"/>
    </source>
</evidence>
<evidence type="ECO:0000313" key="16">
    <source>
        <dbReference type="Proteomes" id="UP000801492"/>
    </source>
</evidence>
<comment type="caution">
    <text evidence="15">The sequence shown here is derived from an EMBL/GenBank/DDBJ whole genome shotgun (WGS) entry which is preliminary data.</text>
</comment>
<dbReference type="GO" id="GO:0005743">
    <property type="term" value="C:mitochondrial inner membrane"/>
    <property type="evidence" value="ECO:0007669"/>
    <property type="project" value="UniProtKB-SubCell"/>
</dbReference>
<evidence type="ECO:0000256" key="11">
    <source>
        <dbReference type="ARBA" id="ARBA00023128"/>
    </source>
</evidence>
<dbReference type="Proteomes" id="UP000801492">
    <property type="component" value="Unassembled WGS sequence"/>
</dbReference>
<dbReference type="PANTHER" id="PTHR12485">
    <property type="entry name" value="NADH-UBIQUINONE OXIDOREDUCTASE SUBUNIT B"/>
    <property type="match status" value="1"/>
</dbReference>
<keyword evidence="10" id="KW-0007">Acetylation</keyword>
<evidence type="ECO:0000256" key="3">
    <source>
        <dbReference type="ARBA" id="ARBA00005482"/>
    </source>
</evidence>
<keyword evidence="6" id="KW-0813">Transport</keyword>
<keyword evidence="12" id="KW-0472">Membrane</keyword>
<dbReference type="EMBL" id="VTPC01001974">
    <property type="protein sequence ID" value="KAF2900851.1"/>
    <property type="molecule type" value="Genomic_DNA"/>
</dbReference>
<reference evidence="15" key="1">
    <citation type="submission" date="2019-08" db="EMBL/GenBank/DDBJ databases">
        <title>The genome of the North American firefly Photinus pyralis.</title>
        <authorList>
            <consortium name="Photinus pyralis genome working group"/>
            <person name="Fallon T.R."/>
            <person name="Sander Lower S.E."/>
            <person name="Weng J.-K."/>
        </authorList>
    </citation>
    <scope>NUCLEOTIDE SEQUENCE</scope>
    <source>
        <strain evidence="15">TRF0915ILg1</strain>
        <tissue evidence="15">Whole body</tissue>
    </source>
</reference>
<protein>
    <recommendedName>
        <fullName evidence="5">NADH dehydrogenase [ubiquinone] 1 alpha subcomplex subunit 7</fullName>
    </recommendedName>
    <alternativeName>
        <fullName evidence="14">Complex I-B14.5a</fullName>
    </alternativeName>
    <alternativeName>
        <fullName evidence="13">NADH-ubiquinone oxidoreductase subunit B14.5a</fullName>
    </alternativeName>
</protein>
<gene>
    <name evidence="15" type="ORF">ILUMI_05329</name>
</gene>
<dbReference type="OrthoDB" id="10063829at2759"/>
<keyword evidence="11" id="KW-0496">Mitochondrion</keyword>
<dbReference type="InterPro" id="IPR009947">
    <property type="entry name" value="NDUA7"/>
</dbReference>
<dbReference type="GO" id="GO:0006120">
    <property type="term" value="P:mitochondrial electron transport, NADH to ubiquinone"/>
    <property type="evidence" value="ECO:0007669"/>
    <property type="project" value="TreeGrafter"/>
</dbReference>
<dbReference type="Pfam" id="PF07347">
    <property type="entry name" value="CI-B14_5a"/>
    <property type="match status" value="1"/>
</dbReference>
<evidence type="ECO:0000256" key="10">
    <source>
        <dbReference type="ARBA" id="ARBA00022990"/>
    </source>
</evidence>
<sequence length="102" mass="11586">MGKVDIRDISPFLKRIRNLLLGREHTLAVRFEKNLASRSPPLPNLPEGPSHRLHNNYYCSRDARREVKPPIEIAAGQAKLSEPVAQIAAGKLRRPGNVYHWD</sequence>
<evidence type="ECO:0000256" key="9">
    <source>
        <dbReference type="ARBA" id="ARBA00022982"/>
    </source>
</evidence>
<evidence type="ECO:0000256" key="7">
    <source>
        <dbReference type="ARBA" id="ARBA00022660"/>
    </source>
</evidence>
<evidence type="ECO:0000256" key="13">
    <source>
        <dbReference type="ARBA" id="ARBA00030360"/>
    </source>
</evidence>
<dbReference type="AlphaFoldDB" id="A0A8K0DB85"/>
<comment type="subunit">
    <text evidence="4">Complex I is composed of 45 different subunits.</text>
</comment>
<keyword evidence="8" id="KW-0999">Mitochondrion inner membrane</keyword>
<comment type="function">
    <text evidence="1">Accessory subunit of the mitochondrial membrane respiratory chain NADH dehydrogenase (Complex I), that is believed not to be involved in catalysis. Complex I functions in the transfer of electrons from NADH to the respiratory chain. The immediate electron acceptor for the enzyme is believed to be ubiquinone.</text>
</comment>
<keyword evidence="9" id="KW-0249">Electron transport</keyword>
<evidence type="ECO:0000256" key="14">
    <source>
        <dbReference type="ARBA" id="ARBA00033401"/>
    </source>
</evidence>
<name>A0A8K0DB85_IGNLU</name>
<evidence type="ECO:0000256" key="1">
    <source>
        <dbReference type="ARBA" id="ARBA00003195"/>
    </source>
</evidence>
<comment type="similarity">
    <text evidence="3">Belongs to the complex I NDUFA7 subunit family.</text>
</comment>
<comment type="subcellular location">
    <subcellularLocation>
        <location evidence="2">Mitochondrion inner membrane</location>
        <topology evidence="2">Peripheral membrane protein</topology>
        <orientation evidence="2">Matrix side</orientation>
    </subcellularLocation>
</comment>
<evidence type="ECO:0000256" key="4">
    <source>
        <dbReference type="ARBA" id="ARBA00011533"/>
    </source>
</evidence>
<evidence type="ECO:0000256" key="6">
    <source>
        <dbReference type="ARBA" id="ARBA00022448"/>
    </source>
</evidence>
<evidence type="ECO:0000313" key="15">
    <source>
        <dbReference type="EMBL" id="KAF2900851.1"/>
    </source>
</evidence>